<gene>
    <name evidence="2" type="ORF">BLS_004606</name>
</gene>
<dbReference type="EMBL" id="WNWQ01000303">
    <property type="protein sequence ID" value="KAE9971136.1"/>
    <property type="molecule type" value="Genomic_DNA"/>
</dbReference>
<dbReference type="SMART" id="SM00225">
    <property type="entry name" value="BTB"/>
    <property type="match status" value="1"/>
</dbReference>
<dbReference type="PROSITE" id="PS50097">
    <property type="entry name" value="BTB"/>
    <property type="match status" value="1"/>
</dbReference>
<dbReference type="AlphaFoldDB" id="A0A8H3UKT4"/>
<dbReference type="PANTHER" id="PTHR47843:SF5">
    <property type="entry name" value="BTB_POZ DOMAIN PROTEIN"/>
    <property type="match status" value="1"/>
</dbReference>
<organism evidence="2 3">
    <name type="scientific">Venturia inaequalis</name>
    <name type="common">Apple scab fungus</name>
    <dbReference type="NCBI Taxonomy" id="5025"/>
    <lineage>
        <taxon>Eukaryota</taxon>
        <taxon>Fungi</taxon>
        <taxon>Dikarya</taxon>
        <taxon>Ascomycota</taxon>
        <taxon>Pezizomycotina</taxon>
        <taxon>Dothideomycetes</taxon>
        <taxon>Pleosporomycetidae</taxon>
        <taxon>Venturiales</taxon>
        <taxon>Venturiaceae</taxon>
        <taxon>Venturia</taxon>
    </lineage>
</organism>
<dbReference type="Proteomes" id="UP000433883">
    <property type="component" value="Unassembled WGS sequence"/>
</dbReference>
<dbReference type="CDD" id="cd18186">
    <property type="entry name" value="BTB_POZ_ZBTB_KLHL-like"/>
    <property type="match status" value="1"/>
</dbReference>
<dbReference type="PANTHER" id="PTHR47843">
    <property type="entry name" value="BTB DOMAIN-CONTAINING PROTEIN-RELATED"/>
    <property type="match status" value="1"/>
</dbReference>
<evidence type="ECO:0000313" key="3">
    <source>
        <dbReference type="Proteomes" id="UP000433883"/>
    </source>
</evidence>
<proteinExistence type="predicted"/>
<comment type="caution">
    <text evidence="2">The sequence shown here is derived from an EMBL/GenBank/DDBJ whole genome shotgun (WGS) entry which is preliminary data.</text>
</comment>
<evidence type="ECO:0000259" key="1">
    <source>
        <dbReference type="PROSITE" id="PS50097"/>
    </source>
</evidence>
<reference evidence="2 3" key="1">
    <citation type="submission" date="2019-11" db="EMBL/GenBank/DDBJ databases">
        <title>Venturia inaequalis Genome Resource.</title>
        <authorList>
            <person name="Lichtner F.J."/>
        </authorList>
    </citation>
    <scope>NUCLEOTIDE SEQUENCE [LARGE SCALE GENOMIC DNA]</scope>
    <source>
        <strain evidence="2">Bline_iso_100314</strain>
    </source>
</reference>
<evidence type="ECO:0000313" key="2">
    <source>
        <dbReference type="EMBL" id="KAE9971136.1"/>
    </source>
</evidence>
<dbReference type="InterPro" id="IPR000210">
    <property type="entry name" value="BTB/POZ_dom"/>
</dbReference>
<name>A0A8H3UKT4_VENIN</name>
<dbReference type="Pfam" id="PF00651">
    <property type="entry name" value="BTB"/>
    <property type="match status" value="1"/>
</dbReference>
<accession>A0A8H3UKT4</accession>
<protein>
    <recommendedName>
        <fullName evidence="1">BTB domain-containing protein</fullName>
    </recommendedName>
</protein>
<dbReference type="Gene3D" id="3.30.710.10">
    <property type="entry name" value="Potassium Channel Kv1.1, Chain A"/>
    <property type="match status" value="2"/>
</dbReference>
<feature type="domain" description="BTB" evidence="1">
    <location>
        <begin position="30"/>
        <end position="99"/>
    </location>
</feature>
<dbReference type="InterPro" id="IPR011333">
    <property type="entry name" value="SKP1/BTB/POZ_sf"/>
</dbReference>
<sequence>MVSNLSKAFTSSKKHHEAAMARLLETGEHSDLVLRCSDGKEFRVHKGILCAQSQFFRKACNPEHFKEGRENLVELTIGDSSIISLLLSFLYTTNFEATICPLIDVNLYVAADFYDIEPLRLMAAACFESHLEDGHWTSDFFPKAVETIYNETSTETSPNLRNTAFTCIVEHASELMKPGTNGTPSALAIMMDTIPELSKDIAMHLLFEAERLKSATPPKNGTREIEEGKDSVVDLTIGSSFTIALLLDFLYDMSYPDLNPDDSLMHDVNLYIAADFYDVPILKRVATSHFKNNVNKLTNVERCLVPVTEIVYNETATTDRTLRELALAVVVANASDLLKPQDQNAGPTHLAEIMKAIPELGVDVARGLALEVEKLKSAAPTKDRVDDGW</sequence>
<dbReference type="SUPFAM" id="SSF54695">
    <property type="entry name" value="POZ domain"/>
    <property type="match status" value="1"/>
</dbReference>